<evidence type="ECO:0000256" key="6">
    <source>
        <dbReference type="PROSITE-ProRule" id="PRU00169"/>
    </source>
</evidence>
<dbReference type="CDD" id="cd00082">
    <property type="entry name" value="HisKA"/>
    <property type="match status" value="1"/>
</dbReference>
<proteinExistence type="predicted"/>
<feature type="modified residue" description="4-aspartylphosphate" evidence="6">
    <location>
        <position position="57"/>
    </location>
</feature>
<dbReference type="InterPro" id="IPR036890">
    <property type="entry name" value="HATPase_C_sf"/>
</dbReference>
<keyword evidence="10" id="KW-1185">Reference proteome</keyword>
<dbReference type="Pfam" id="PF00512">
    <property type="entry name" value="HisKA"/>
    <property type="match status" value="1"/>
</dbReference>
<dbReference type="EMBL" id="QNRR01000001">
    <property type="protein sequence ID" value="RBP47456.1"/>
    <property type="molecule type" value="Genomic_DNA"/>
</dbReference>
<dbReference type="Proteomes" id="UP000253426">
    <property type="component" value="Unassembled WGS sequence"/>
</dbReference>
<dbReference type="InterPro" id="IPR003661">
    <property type="entry name" value="HisK_dim/P_dom"/>
</dbReference>
<dbReference type="PROSITE" id="PS50110">
    <property type="entry name" value="RESPONSE_REGULATORY"/>
    <property type="match status" value="1"/>
</dbReference>
<dbReference type="GO" id="GO:0000155">
    <property type="term" value="F:phosphorelay sensor kinase activity"/>
    <property type="evidence" value="ECO:0007669"/>
    <property type="project" value="InterPro"/>
</dbReference>
<dbReference type="SUPFAM" id="SSF52172">
    <property type="entry name" value="CheY-like"/>
    <property type="match status" value="1"/>
</dbReference>
<sequence length="387" mass="41784">MTQPPAQTILIVDDQEENLRLVGTVLSMMNYDIILASSAEQAFKRLTSRLPDLILLDVLMPETDGLSTCRQIKAEPKWSDIPVIFLSAADDKNLIVQALEAGGVDYVTKPFNMAELVSRVRTQLSLKQARDQLRTLAEDKDEILGILAHDLKNTLAGMKLSAGLLQGRSGDLPPRCMALVDNIANSTERMLSFVKEFLANQHAERLQLKKQRLNLGDFVTLLTANHQAAAQAKRITLVSQIPGTSVQVEGDREAMTQVLENLVSNALKFTPQGGNVEVIVEPPVAGMAKCIVRDNGPGFTEQDRGKMFRRYGRLSARPTGDEPSTGLGLSIVKRLLDAMGGTIVLAEGGGPGAEFIVSLPIATTPEPAEVPAVAQAAADAPTERSQS</sequence>
<evidence type="ECO:0000256" key="4">
    <source>
        <dbReference type="ARBA" id="ARBA00022679"/>
    </source>
</evidence>
<evidence type="ECO:0000256" key="2">
    <source>
        <dbReference type="ARBA" id="ARBA00012438"/>
    </source>
</evidence>
<dbReference type="Gene3D" id="3.30.565.10">
    <property type="entry name" value="Histidine kinase-like ATPase, C-terminal domain"/>
    <property type="match status" value="1"/>
</dbReference>
<dbReference type="SMART" id="SM00388">
    <property type="entry name" value="HisKA"/>
    <property type="match status" value="1"/>
</dbReference>
<keyword evidence="3 6" id="KW-0597">Phosphoprotein</keyword>
<evidence type="ECO:0000259" key="7">
    <source>
        <dbReference type="PROSITE" id="PS50109"/>
    </source>
</evidence>
<dbReference type="PANTHER" id="PTHR43547:SF2">
    <property type="entry name" value="HYBRID SIGNAL TRANSDUCTION HISTIDINE KINASE C"/>
    <property type="match status" value="1"/>
</dbReference>
<dbReference type="InterPro" id="IPR036097">
    <property type="entry name" value="HisK_dim/P_sf"/>
</dbReference>
<organism evidence="9 10">
    <name type="scientific">Roseimicrobium gellanilyticum</name>
    <dbReference type="NCBI Taxonomy" id="748857"/>
    <lineage>
        <taxon>Bacteria</taxon>
        <taxon>Pseudomonadati</taxon>
        <taxon>Verrucomicrobiota</taxon>
        <taxon>Verrucomicrobiia</taxon>
        <taxon>Verrucomicrobiales</taxon>
        <taxon>Verrucomicrobiaceae</taxon>
        <taxon>Roseimicrobium</taxon>
    </lineage>
</organism>
<keyword evidence="5 9" id="KW-0418">Kinase</keyword>
<dbReference type="InterPro" id="IPR001789">
    <property type="entry name" value="Sig_transdc_resp-reg_receiver"/>
</dbReference>
<dbReference type="RefSeq" id="WP_113956390.1">
    <property type="nucleotide sequence ID" value="NZ_QNRR01000001.1"/>
</dbReference>
<dbReference type="InterPro" id="IPR005467">
    <property type="entry name" value="His_kinase_dom"/>
</dbReference>
<evidence type="ECO:0000256" key="5">
    <source>
        <dbReference type="ARBA" id="ARBA00022777"/>
    </source>
</evidence>
<reference evidence="9 10" key="1">
    <citation type="submission" date="2018-06" db="EMBL/GenBank/DDBJ databases">
        <title>Genomic Encyclopedia of Type Strains, Phase IV (KMG-IV): sequencing the most valuable type-strain genomes for metagenomic binning, comparative biology and taxonomic classification.</title>
        <authorList>
            <person name="Goeker M."/>
        </authorList>
    </citation>
    <scope>NUCLEOTIDE SEQUENCE [LARGE SCALE GENOMIC DNA]</scope>
    <source>
        <strain evidence="9 10">DSM 25532</strain>
    </source>
</reference>
<dbReference type="SMART" id="SM00448">
    <property type="entry name" value="REC"/>
    <property type="match status" value="1"/>
</dbReference>
<dbReference type="OrthoDB" id="9813394at2"/>
<dbReference type="Pfam" id="PF00072">
    <property type="entry name" value="Response_reg"/>
    <property type="match status" value="1"/>
</dbReference>
<feature type="domain" description="Response regulatory" evidence="8">
    <location>
        <begin position="8"/>
        <end position="124"/>
    </location>
</feature>
<name>A0A366HT51_9BACT</name>
<protein>
    <recommendedName>
        <fullName evidence="2">histidine kinase</fullName>
        <ecNumber evidence="2">2.7.13.3</ecNumber>
    </recommendedName>
</protein>
<dbReference type="Gene3D" id="1.10.287.130">
    <property type="match status" value="1"/>
</dbReference>
<dbReference type="PANTHER" id="PTHR43547">
    <property type="entry name" value="TWO-COMPONENT HISTIDINE KINASE"/>
    <property type="match status" value="1"/>
</dbReference>
<dbReference type="SUPFAM" id="SSF47384">
    <property type="entry name" value="Homodimeric domain of signal transducing histidine kinase"/>
    <property type="match status" value="1"/>
</dbReference>
<dbReference type="Gene3D" id="3.40.50.2300">
    <property type="match status" value="1"/>
</dbReference>
<keyword evidence="4" id="KW-0808">Transferase</keyword>
<dbReference type="InterPro" id="IPR003594">
    <property type="entry name" value="HATPase_dom"/>
</dbReference>
<dbReference type="SMART" id="SM00387">
    <property type="entry name" value="HATPase_c"/>
    <property type="match status" value="1"/>
</dbReference>
<comment type="caution">
    <text evidence="9">The sequence shown here is derived from an EMBL/GenBank/DDBJ whole genome shotgun (WGS) entry which is preliminary data.</text>
</comment>
<dbReference type="SUPFAM" id="SSF55874">
    <property type="entry name" value="ATPase domain of HSP90 chaperone/DNA topoisomerase II/histidine kinase"/>
    <property type="match status" value="1"/>
</dbReference>
<dbReference type="AlphaFoldDB" id="A0A366HT51"/>
<feature type="domain" description="Histidine kinase" evidence="7">
    <location>
        <begin position="146"/>
        <end position="363"/>
    </location>
</feature>
<dbReference type="FunFam" id="3.30.565.10:FF:000006">
    <property type="entry name" value="Sensor histidine kinase WalK"/>
    <property type="match status" value="1"/>
</dbReference>
<evidence type="ECO:0000256" key="1">
    <source>
        <dbReference type="ARBA" id="ARBA00000085"/>
    </source>
</evidence>
<dbReference type="InterPro" id="IPR004358">
    <property type="entry name" value="Sig_transdc_His_kin-like_C"/>
</dbReference>
<dbReference type="PROSITE" id="PS50109">
    <property type="entry name" value="HIS_KIN"/>
    <property type="match status" value="1"/>
</dbReference>
<evidence type="ECO:0000256" key="3">
    <source>
        <dbReference type="ARBA" id="ARBA00022553"/>
    </source>
</evidence>
<accession>A0A366HT51</accession>
<gene>
    <name evidence="9" type="ORF">DES53_101253</name>
</gene>
<evidence type="ECO:0000259" key="8">
    <source>
        <dbReference type="PROSITE" id="PS50110"/>
    </source>
</evidence>
<evidence type="ECO:0000313" key="9">
    <source>
        <dbReference type="EMBL" id="RBP47456.1"/>
    </source>
</evidence>
<dbReference type="EC" id="2.7.13.3" evidence="2"/>
<evidence type="ECO:0000313" key="10">
    <source>
        <dbReference type="Proteomes" id="UP000253426"/>
    </source>
</evidence>
<dbReference type="PRINTS" id="PR00344">
    <property type="entry name" value="BCTRLSENSOR"/>
</dbReference>
<comment type="catalytic activity">
    <reaction evidence="1">
        <text>ATP + protein L-histidine = ADP + protein N-phospho-L-histidine.</text>
        <dbReference type="EC" id="2.7.13.3"/>
    </reaction>
</comment>
<dbReference type="InterPro" id="IPR011006">
    <property type="entry name" value="CheY-like_superfamily"/>
</dbReference>
<dbReference type="Pfam" id="PF02518">
    <property type="entry name" value="HATPase_c"/>
    <property type="match status" value="1"/>
</dbReference>